<keyword evidence="2" id="KW-1185">Reference proteome</keyword>
<gene>
    <name evidence="1" type="ORF">BDR25DRAFT_282178</name>
</gene>
<proteinExistence type="predicted"/>
<evidence type="ECO:0000313" key="2">
    <source>
        <dbReference type="Proteomes" id="UP000799755"/>
    </source>
</evidence>
<comment type="caution">
    <text evidence="1">The sequence shown here is derived from an EMBL/GenBank/DDBJ whole genome shotgun (WGS) entry which is preliminary data.</text>
</comment>
<organism evidence="1 2">
    <name type="scientific">Lindgomyces ingoldianus</name>
    <dbReference type="NCBI Taxonomy" id="673940"/>
    <lineage>
        <taxon>Eukaryota</taxon>
        <taxon>Fungi</taxon>
        <taxon>Dikarya</taxon>
        <taxon>Ascomycota</taxon>
        <taxon>Pezizomycotina</taxon>
        <taxon>Dothideomycetes</taxon>
        <taxon>Pleosporomycetidae</taxon>
        <taxon>Pleosporales</taxon>
        <taxon>Lindgomycetaceae</taxon>
        <taxon>Lindgomyces</taxon>
    </lineage>
</organism>
<evidence type="ECO:0000313" key="1">
    <source>
        <dbReference type="EMBL" id="KAF2473996.1"/>
    </source>
</evidence>
<sequence length="611" mass="64986">MLLYILLFLFGFVVSFSVIPSTGHLPASVRAACRSALAENITQCSDMLQYPVEFIPASSLSEICTSSCGAALNAMYSKASSTCGTGSVNVTAVNDTMYTILTPLNLAGEVVFRYNLTCLQGNGGFCKDVLSNITAEKLCSDCYMKTVQLGFGEPLESDNGWTPQDFNSLKQSCGIPTTSYPVKPTTPVGTPGPTPTCTTKTTAKAGDTANSLAKSLSVSTDRLLTYNNLPLAMNETFKGGEVLCLDNVAQCVIRQVVVSDTCSSLIKASGSGVDQLMFTSWNPTIGFECRNLASMAGKYVCISPPGSTTLFTPIAGTPTPPSTTSKTPESTYSWGTVPNAPISSMNFTTSWLFPTELVSIPTRTGTALPHESVTAIAARISNCPFLKEEDPSWDAGLADDEYHLHSWDLDVECIESWDPYCHPEPTAAILPSPTNIASSCYPTISTIIPDGWVAPPAPTSTGTPDNCNKWHVVGPGDTCTVVEAKYKISDSSFRQWNPTINGQCGNLVAGMAYCVRVWVEPSVTSSSRPITSTLKPSPTSSKSSSTSAGPPGPTQSGTSPTCTKWHVYKQGDTCESIATQYGIIVSRFRQLNRGVNTECSNLVLGNAYCVG</sequence>
<name>A0ACB6R4C5_9PLEO</name>
<dbReference type="EMBL" id="MU003499">
    <property type="protein sequence ID" value="KAF2473996.1"/>
    <property type="molecule type" value="Genomic_DNA"/>
</dbReference>
<protein>
    <submittedName>
        <fullName evidence="1">Uncharacterized protein</fullName>
    </submittedName>
</protein>
<accession>A0ACB6R4C5</accession>
<reference evidence="1" key="1">
    <citation type="journal article" date="2020" name="Stud. Mycol.">
        <title>101 Dothideomycetes genomes: a test case for predicting lifestyles and emergence of pathogens.</title>
        <authorList>
            <person name="Haridas S."/>
            <person name="Albert R."/>
            <person name="Binder M."/>
            <person name="Bloem J."/>
            <person name="Labutti K."/>
            <person name="Salamov A."/>
            <person name="Andreopoulos B."/>
            <person name="Baker S."/>
            <person name="Barry K."/>
            <person name="Bills G."/>
            <person name="Bluhm B."/>
            <person name="Cannon C."/>
            <person name="Castanera R."/>
            <person name="Culley D."/>
            <person name="Daum C."/>
            <person name="Ezra D."/>
            <person name="Gonzalez J."/>
            <person name="Henrissat B."/>
            <person name="Kuo A."/>
            <person name="Liang C."/>
            <person name="Lipzen A."/>
            <person name="Lutzoni F."/>
            <person name="Magnuson J."/>
            <person name="Mondo S."/>
            <person name="Nolan M."/>
            <person name="Ohm R."/>
            <person name="Pangilinan J."/>
            <person name="Park H.-J."/>
            <person name="Ramirez L."/>
            <person name="Alfaro M."/>
            <person name="Sun H."/>
            <person name="Tritt A."/>
            <person name="Yoshinaga Y."/>
            <person name="Zwiers L.-H."/>
            <person name="Turgeon B."/>
            <person name="Goodwin S."/>
            <person name="Spatafora J."/>
            <person name="Crous P."/>
            <person name="Grigoriev I."/>
        </authorList>
    </citation>
    <scope>NUCLEOTIDE SEQUENCE</scope>
    <source>
        <strain evidence="1">ATCC 200398</strain>
    </source>
</reference>
<dbReference type="Proteomes" id="UP000799755">
    <property type="component" value="Unassembled WGS sequence"/>
</dbReference>